<protein>
    <submittedName>
        <fullName evidence="1">Uncharacterized protein</fullName>
    </submittedName>
</protein>
<evidence type="ECO:0000313" key="1">
    <source>
        <dbReference type="EMBL" id="QHT12951.1"/>
    </source>
</evidence>
<name>A0A6C0D911_9ZZZZ</name>
<dbReference type="AlphaFoldDB" id="A0A6C0D911"/>
<dbReference type="EMBL" id="MN739553">
    <property type="protein sequence ID" value="QHT12951.1"/>
    <property type="molecule type" value="Genomic_DNA"/>
</dbReference>
<proteinExistence type="predicted"/>
<accession>A0A6C0D911</accession>
<organism evidence="1">
    <name type="scientific">viral metagenome</name>
    <dbReference type="NCBI Taxonomy" id="1070528"/>
    <lineage>
        <taxon>unclassified sequences</taxon>
        <taxon>metagenomes</taxon>
        <taxon>organismal metagenomes</taxon>
    </lineage>
</organism>
<reference evidence="1" key="1">
    <citation type="journal article" date="2020" name="Nature">
        <title>Giant virus diversity and host interactions through global metagenomics.</title>
        <authorList>
            <person name="Schulz F."/>
            <person name="Roux S."/>
            <person name="Paez-Espino D."/>
            <person name="Jungbluth S."/>
            <person name="Walsh D.A."/>
            <person name="Denef V.J."/>
            <person name="McMahon K.D."/>
            <person name="Konstantinidis K.T."/>
            <person name="Eloe-Fadrosh E.A."/>
            <person name="Kyrpides N.C."/>
            <person name="Woyke T."/>
        </authorList>
    </citation>
    <scope>NUCLEOTIDE SEQUENCE</scope>
    <source>
        <strain evidence="1">GVMAG-M-3300023174-130</strain>
    </source>
</reference>
<sequence length="358" mass="43077">MLLFNKERFIKKQYENQKSEQKEKKEYEITIKPYNFNTKNEIEISQIIIRIPNYSHFFHPIIRNSFVNIAEIDDKCIENLKESQNSDKNKYMLIKKKSIETQNFTTFFDCFYSTFRENQENPRKYLFNLINSYKYSLEMIKQLENVKLISLCFHPSTLIFKEELPVLSNFERFFYYPTMNEERKSNLFSKYNKNDIFLPLEAHVICYLLEKNLDSISMSNIDEICADYYGRLYSLSCFKKDILEQFKESAHFSLIPFINKPKQTILNEILHYKSCITWNNYGISILFIVLLRDIFYKNGTFPQNSFFSLFFQTLTQNIHPLLYKRHSTLDNISLFNDILYNTKPCDFLQLISYISYIS</sequence>